<keyword evidence="3" id="KW-1185">Reference proteome</keyword>
<organism evidence="2 3">
    <name type="scientific">Solanum commersonii</name>
    <name type="common">Commerson's wild potato</name>
    <name type="synonym">Commerson's nightshade</name>
    <dbReference type="NCBI Taxonomy" id="4109"/>
    <lineage>
        <taxon>Eukaryota</taxon>
        <taxon>Viridiplantae</taxon>
        <taxon>Streptophyta</taxon>
        <taxon>Embryophyta</taxon>
        <taxon>Tracheophyta</taxon>
        <taxon>Spermatophyta</taxon>
        <taxon>Magnoliopsida</taxon>
        <taxon>eudicotyledons</taxon>
        <taxon>Gunneridae</taxon>
        <taxon>Pentapetalae</taxon>
        <taxon>asterids</taxon>
        <taxon>lamiids</taxon>
        <taxon>Solanales</taxon>
        <taxon>Solanaceae</taxon>
        <taxon>Solanoideae</taxon>
        <taxon>Solaneae</taxon>
        <taxon>Solanum</taxon>
    </lineage>
</organism>
<dbReference type="AlphaFoldDB" id="A0A9J5YEP6"/>
<feature type="transmembrane region" description="Helical" evidence="1">
    <location>
        <begin position="147"/>
        <end position="165"/>
    </location>
</feature>
<evidence type="ECO:0000313" key="2">
    <source>
        <dbReference type="EMBL" id="KAG5598737.1"/>
    </source>
</evidence>
<keyword evidence="1" id="KW-0812">Transmembrane</keyword>
<proteinExistence type="predicted"/>
<keyword evidence="1" id="KW-1133">Transmembrane helix</keyword>
<evidence type="ECO:0000256" key="1">
    <source>
        <dbReference type="SAM" id="Phobius"/>
    </source>
</evidence>
<keyword evidence="1" id="KW-0472">Membrane</keyword>
<protein>
    <submittedName>
        <fullName evidence="2">Uncharacterized protein</fullName>
    </submittedName>
</protein>
<dbReference type="Proteomes" id="UP000824120">
    <property type="component" value="Chromosome 6"/>
</dbReference>
<dbReference type="EMBL" id="JACXVP010000006">
    <property type="protein sequence ID" value="KAG5598737.1"/>
    <property type="molecule type" value="Genomic_DNA"/>
</dbReference>
<gene>
    <name evidence="2" type="ORF">H5410_030107</name>
</gene>
<comment type="caution">
    <text evidence="2">The sequence shown here is derived from an EMBL/GenBank/DDBJ whole genome shotgun (WGS) entry which is preliminary data.</text>
</comment>
<sequence>MIPSVLVVSLYDSVFVLSEMNTQTIARLKGKSYIGEAGRTQRVAATGFPCHQIYRERASKSVRNVMTEEVVDMIGLVSIGDIVCVVVIRHRDEFSRLNAYIQGGYSSGYVYLEYAPQFFQENHQELKRSSQNKVSFSSVFGTKSSSLMIVVFFCILFSNIPLFYLSCSSSIEMALPLLETIPFDIERLNMCNLDKHYIAKIIVLLSNVWEEVEKPNITVPECNQELNSHQ</sequence>
<reference evidence="2 3" key="1">
    <citation type="submission" date="2020-09" db="EMBL/GenBank/DDBJ databases">
        <title>De no assembly of potato wild relative species, Solanum commersonii.</title>
        <authorList>
            <person name="Cho K."/>
        </authorList>
    </citation>
    <scope>NUCLEOTIDE SEQUENCE [LARGE SCALE GENOMIC DNA]</scope>
    <source>
        <strain evidence="2">LZ3.2</strain>
        <tissue evidence="2">Leaf</tissue>
    </source>
</reference>
<accession>A0A9J5YEP6</accession>
<evidence type="ECO:0000313" key="3">
    <source>
        <dbReference type="Proteomes" id="UP000824120"/>
    </source>
</evidence>
<name>A0A9J5YEP6_SOLCO</name>